<dbReference type="PROSITE" id="PS51186">
    <property type="entry name" value="GNAT"/>
    <property type="match status" value="1"/>
</dbReference>
<organism evidence="5 6">
    <name type="scientific">Paenibacillus lutrae</name>
    <dbReference type="NCBI Taxonomy" id="2078573"/>
    <lineage>
        <taxon>Bacteria</taxon>
        <taxon>Bacillati</taxon>
        <taxon>Bacillota</taxon>
        <taxon>Bacilli</taxon>
        <taxon>Bacillales</taxon>
        <taxon>Paenibacillaceae</taxon>
        <taxon>Paenibacillus</taxon>
    </lineage>
</organism>
<keyword evidence="6" id="KW-1185">Reference proteome</keyword>
<dbReference type="RefSeq" id="WP_166541797.1">
    <property type="nucleotide sequence ID" value="NZ_RHLK01000002.1"/>
</dbReference>
<dbReference type="Pfam" id="PF00583">
    <property type="entry name" value="Acetyltransf_1"/>
    <property type="match status" value="1"/>
</dbReference>
<proteinExistence type="predicted"/>
<feature type="region of interest" description="Disordered" evidence="3">
    <location>
        <begin position="160"/>
        <end position="182"/>
    </location>
</feature>
<keyword evidence="1 5" id="KW-0808">Transferase</keyword>
<reference evidence="5 6" key="1">
    <citation type="journal article" date="2019" name="Microorganisms">
        <title>Paenibacillus lutrae sp. nov., A Chitinolytic Species Isolated from A River Otter in Castril Natural Park, Granada, Spain.</title>
        <authorList>
            <person name="Rodriguez M."/>
            <person name="Reina J.C."/>
            <person name="Bejar V."/>
            <person name="Llamas I."/>
        </authorList>
    </citation>
    <scope>NUCLEOTIDE SEQUENCE [LARGE SCALE GENOMIC DNA]</scope>
    <source>
        <strain evidence="5 6">N10</strain>
    </source>
</reference>
<evidence type="ECO:0000256" key="1">
    <source>
        <dbReference type="ARBA" id="ARBA00022679"/>
    </source>
</evidence>
<dbReference type="InterPro" id="IPR016181">
    <property type="entry name" value="Acyl_CoA_acyltransferase"/>
</dbReference>
<dbReference type="GO" id="GO:0016747">
    <property type="term" value="F:acyltransferase activity, transferring groups other than amino-acyl groups"/>
    <property type="evidence" value="ECO:0007669"/>
    <property type="project" value="InterPro"/>
</dbReference>
<dbReference type="AlphaFoldDB" id="A0A7X3JXX4"/>
<gene>
    <name evidence="5" type="ORF">EDM21_02830</name>
</gene>
<feature type="domain" description="N-acetyltransferase" evidence="4">
    <location>
        <begin position="2"/>
        <end position="156"/>
    </location>
</feature>
<sequence length="320" mass="34775">MLVLKRLRDCSVHQAVEVWNEGFGDYYIPMKLSPDAYLSRFVNEGLSADHSLIAYEGDEPIGFLLNGIRKAGDQLVSWNGGTAVIPAYRGQGVGRQLLEASLDIYRQENVSVSTIEAFGVNTGAIRLYESLGYRTQEVLLQMKSGDNTCVPEVWTSAGTAPCGTSGDQAGEEQGHPPAGSLERSGRVYTLRRGTARDAAKLPFYPKIEAWQGSWASLTAGESVVVLLDGYPAGYALYKHTFNADGRQTGIVLYQCEASPSAEDEESILTLLLQAVYANPAGLDLARNVSHLRSSGEHLVRLLKGAGFVTTHELVWMTQSL</sequence>
<evidence type="ECO:0000256" key="2">
    <source>
        <dbReference type="ARBA" id="ARBA00023315"/>
    </source>
</evidence>
<comment type="caution">
    <text evidence="5">The sequence shown here is derived from an EMBL/GenBank/DDBJ whole genome shotgun (WGS) entry which is preliminary data.</text>
</comment>
<dbReference type="InterPro" id="IPR050680">
    <property type="entry name" value="YpeA/RimI_acetyltransf"/>
</dbReference>
<dbReference type="Gene3D" id="3.40.630.30">
    <property type="match status" value="1"/>
</dbReference>
<evidence type="ECO:0000313" key="5">
    <source>
        <dbReference type="EMBL" id="MVO98476.1"/>
    </source>
</evidence>
<protein>
    <submittedName>
        <fullName evidence="5">GNAT family N-acetyltransferase</fullName>
    </submittedName>
</protein>
<dbReference type="EMBL" id="RHLK01000002">
    <property type="protein sequence ID" value="MVO98476.1"/>
    <property type="molecule type" value="Genomic_DNA"/>
</dbReference>
<evidence type="ECO:0000313" key="6">
    <source>
        <dbReference type="Proteomes" id="UP000490800"/>
    </source>
</evidence>
<evidence type="ECO:0000256" key="3">
    <source>
        <dbReference type="SAM" id="MobiDB-lite"/>
    </source>
</evidence>
<dbReference type="SUPFAM" id="SSF55729">
    <property type="entry name" value="Acyl-CoA N-acyltransferases (Nat)"/>
    <property type="match status" value="1"/>
</dbReference>
<keyword evidence="2" id="KW-0012">Acyltransferase</keyword>
<accession>A0A7X3JXX4</accession>
<dbReference type="PANTHER" id="PTHR43420">
    <property type="entry name" value="ACETYLTRANSFERASE"/>
    <property type="match status" value="1"/>
</dbReference>
<dbReference type="Proteomes" id="UP000490800">
    <property type="component" value="Unassembled WGS sequence"/>
</dbReference>
<dbReference type="CDD" id="cd04301">
    <property type="entry name" value="NAT_SF"/>
    <property type="match status" value="1"/>
</dbReference>
<dbReference type="InterPro" id="IPR000182">
    <property type="entry name" value="GNAT_dom"/>
</dbReference>
<name>A0A7X3JXX4_9BACL</name>
<evidence type="ECO:0000259" key="4">
    <source>
        <dbReference type="PROSITE" id="PS51186"/>
    </source>
</evidence>